<accession>A0A2N2EA03</accession>
<keyword evidence="1" id="KW-0472">Membrane</keyword>
<reference evidence="2 3" key="1">
    <citation type="journal article" date="2017" name="ISME J.">
        <title>Potential for microbial H2 and metal transformations associated with novel bacteria and archaea in deep terrestrial subsurface sediments.</title>
        <authorList>
            <person name="Hernsdorf A.W."/>
            <person name="Amano Y."/>
            <person name="Miyakawa K."/>
            <person name="Ise K."/>
            <person name="Suzuki Y."/>
            <person name="Anantharaman K."/>
            <person name="Probst A."/>
            <person name="Burstein D."/>
            <person name="Thomas B.C."/>
            <person name="Banfield J.F."/>
        </authorList>
    </citation>
    <scope>NUCLEOTIDE SEQUENCE [LARGE SCALE GENOMIC DNA]</scope>
    <source>
        <strain evidence="2">HGW-Falkowbacteria-1</strain>
    </source>
</reference>
<dbReference type="EMBL" id="PHAI01000002">
    <property type="protein sequence ID" value="PKM91560.1"/>
    <property type="molecule type" value="Genomic_DNA"/>
</dbReference>
<sequence>MNTDRVLGIGAIALSLIVGIVLFVGISNLGNRVETGNKMLFDQIMGVNNTVVRVNNALVVVDSTVTVIDTVKIPEIFQEIINLNKRVDSVAIKADKAVRSAGYANSRASKIEAEQKRLKHEIDSLKSISVQVADTTGAVEGGGLFGDEEESPF</sequence>
<dbReference type="Proteomes" id="UP000233517">
    <property type="component" value="Unassembled WGS sequence"/>
</dbReference>
<comment type="caution">
    <text evidence="2">The sequence shown here is derived from an EMBL/GenBank/DDBJ whole genome shotgun (WGS) entry which is preliminary data.</text>
</comment>
<keyword evidence="1" id="KW-0812">Transmembrane</keyword>
<name>A0A2N2EA03_9BACT</name>
<keyword evidence="1" id="KW-1133">Transmembrane helix</keyword>
<evidence type="ECO:0000313" key="2">
    <source>
        <dbReference type="EMBL" id="PKM91560.1"/>
    </source>
</evidence>
<protein>
    <submittedName>
        <fullName evidence="2">Uncharacterized protein</fullName>
    </submittedName>
</protein>
<gene>
    <name evidence="2" type="ORF">CVU82_03115</name>
</gene>
<dbReference type="AlphaFoldDB" id="A0A2N2EA03"/>
<organism evidence="2 3">
    <name type="scientific">Candidatus Falkowbacteria bacterium HGW-Falkowbacteria-1</name>
    <dbReference type="NCBI Taxonomy" id="2013768"/>
    <lineage>
        <taxon>Bacteria</taxon>
        <taxon>Candidatus Falkowiibacteriota</taxon>
    </lineage>
</organism>
<feature type="transmembrane region" description="Helical" evidence="1">
    <location>
        <begin position="6"/>
        <end position="29"/>
    </location>
</feature>
<evidence type="ECO:0000256" key="1">
    <source>
        <dbReference type="SAM" id="Phobius"/>
    </source>
</evidence>
<proteinExistence type="predicted"/>
<evidence type="ECO:0000313" key="3">
    <source>
        <dbReference type="Proteomes" id="UP000233517"/>
    </source>
</evidence>